<evidence type="ECO:0000313" key="8">
    <source>
        <dbReference type="EMBL" id="KAF5364708.1"/>
    </source>
</evidence>
<evidence type="ECO:0000256" key="4">
    <source>
        <dbReference type="ARBA" id="ARBA00022833"/>
    </source>
</evidence>
<keyword evidence="3 5" id="KW-0863">Zinc-finger</keyword>
<dbReference type="GO" id="GO:0000981">
    <property type="term" value="F:DNA-binding transcription factor activity, RNA polymerase II-specific"/>
    <property type="evidence" value="ECO:0007669"/>
    <property type="project" value="TreeGrafter"/>
</dbReference>
<dbReference type="GO" id="GO:0008270">
    <property type="term" value="F:zinc ion binding"/>
    <property type="evidence" value="ECO:0007669"/>
    <property type="project" value="UniProtKB-KW"/>
</dbReference>
<sequence>MLPPSFPLTITFLLYLEEPTDDHTAFSTNFQTSTMPKLPSSGSKNGQAACKHNPMTGTHSTTPRTHTDTDEQSKPWACEDCGTRFMRSGDLRRHEKIHWSEEQKEALGAYDKHSSIRFRGATDHLRPVGNIAVMTAAIELYRNRTSELTNVASTSELVLSMQNLRADDPHIDSNPETDSISCPSCDYTTTDPSSLSRHRMRQHNYQPQPRNSRTQTSHVADTSQPQSQPESSSSANTPASSSPSNRSTLLESPTSTVDTSLPELDTSLSSSSSSFSSSYSPISPTSMRLPQPYSPYHSSKSSFSPSGSLNSYASPTPYGDASSTDSFVPRSLTPAASSREQCHNREYSPANERFPAYYQSPSSPSSSSFDSWSTAFTSSGASSLASRSLASRLRAQNHGSIPRRMSPIEPVEGSSGLRNFSHAAPPIAEIPYPIIRRPDDADANTSSSYGMRRAEGYRGHSWTRNAEPERIRLPPISTLFDIAERGTRDFAAGPSRPGRSYYRGGSSGSSSSSCYDVLHLLYRNTAMLYVDH</sequence>
<feature type="region of interest" description="Disordered" evidence="6">
    <location>
        <begin position="168"/>
        <end position="344"/>
    </location>
</feature>
<dbReference type="InterPro" id="IPR036236">
    <property type="entry name" value="Znf_C2H2_sf"/>
</dbReference>
<feature type="region of interest" description="Disordered" evidence="6">
    <location>
        <begin position="33"/>
        <end position="76"/>
    </location>
</feature>
<comment type="caution">
    <text evidence="8">The sequence shown here is derived from an EMBL/GenBank/DDBJ whole genome shotgun (WGS) entry which is preliminary data.</text>
</comment>
<keyword evidence="9" id="KW-1185">Reference proteome</keyword>
<feature type="compositionally biased region" description="Polar residues" evidence="6">
    <location>
        <begin position="174"/>
        <end position="195"/>
    </location>
</feature>
<dbReference type="Pfam" id="PF00096">
    <property type="entry name" value="zf-C2H2"/>
    <property type="match status" value="1"/>
</dbReference>
<dbReference type="PROSITE" id="PS00028">
    <property type="entry name" value="ZINC_FINGER_C2H2_1"/>
    <property type="match status" value="1"/>
</dbReference>
<dbReference type="Proteomes" id="UP000559256">
    <property type="component" value="Unassembled WGS sequence"/>
</dbReference>
<feature type="region of interest" description="Disordered" evidence="6">
    <location>
        <begin position="488"/>
        <end position="512"/>
    </location>
</feature>
<dbReference type="PROSITE" id="PS50157">
    <property type="entry name" value="ZINC_FINGER_C2H2_2"/>
    <property type="match status" value="1"/>
</dbReference>
<evidence type="ECO:0000259" key="7">
    <source>
        <dbReference type="PROSITE" id="PS50157"/>
    </source>
</evidence>
<feature type="compositionally biased region" description="Low complexity" evidence="6">
    <location>
        <begin position="493"/>
        <end position="512"/>
    </location>
</feature>
<feature type="compositionally biased region" description="Polar residues" evidence="6">
    <location>
        <begin position="33"/>
        <end position="46"/>
    </location>
</feature>
<protein>
    <recommendedName>
        <fullName evidence="7">C2H2-type domain-containing protein</fullName>
    </recommendedName>
</protein>
<dbReference type="GO" id="GO:0000978">
    <property type="term" value="F:RNA polymerase II cis-regulatory region sequence-specific DNA binding"/>
    <property type="evidence" value="ECO:0007669"/>
    <property type="project" value="TreeGrafter"/>
</dbReference>
<feature type="compositionally biased region" description="Low complexity" evidence="6">
    <location>
        <begin position="259"/>
        <end position="312"/>
    </location>
</feature>
<keyword evidence="4" id="KW-0862">Zinc</keyword>
<proteinExistence type="predicted"/>
<dbReference type="InterPro" id="IPR050329">
    <property type="entry name" value="GLI_C2H2-zinc-finger"/>
</dbReference>
<dbReference type="GO" id="GO:0005634">
    <property type="term" value="C:nucleus"/>
    <property type="evidence" value="ECO:0007669"/>
    <property type="project" value="UniProtKB-ARBA"/>
</dbReference>
<dbReference type="PANTHER" id="PTHR19818:SF139">
    <property type="entry name" value="PAIR-RULE PROTEIN ODD-PAIRED"/>
    <property type="match status" value="1"/>
</dbReference>
<feature type="compositionally biased region" description="Polar residues" evidence="6">
    <location>
        <begin position="203"/>
        <end position="222"/>
    </location>
</feature>
<organism evidence="8 9">
    <name type="scientific">Tetrapyrgos nigripes</name>
    <dbReference type="NCBI Taxonomy" id="182062"/>
    <lineage>
        <taxon>Eukaryota</taxon>
        <taxon>Fungi</taxon>
        <taxon>Dikarya</taxon>
        <taxon>Basidiomycota</taxon>
        <taxon>Agaricomycotina</taxon>
        <taxon>Agaricomycetes</taxon>
        <taxon>Agaricomycetidae</taxon>
        <taxon>Agaricales</taxon>
        <taxon>Marasmiineae</taxon>
        <taxon>Marasmiaceae</taxon>
        <taxon>Tetrapyrgos</taxon>
    </lineage>
</organism>
<accession>A0A8H5GGS4</accession>
<dbReference type="OrthoDB" id="6365676at2759"/>
<dbReference type="InterPro" id="IPR013087">
    <property type="entry name" value="Znf_C2H2_type"/>
</dbReference>
<dbReference type="EMBL" id="JAACJM010000032">
    <property type="protein sequence ID" value="KAF5364708.1"/>
    <property type="molecule type" value="Genomic_DNA"/>
</dbReference>
<gene>
    <name evidence="8" type="ORF">D9758_005548</name>
</gene>
<evidence type="ECO:0000256" key="6">
    <source>
        <dbReference type="SAM" id="MobiDB-lite"/>
    </source>
</evidence>
<feature type="domain" description="C2H2-type" evidence="7">
    <location>
        <begin position="76"/>
        <end position="103"/>
    </location>
</feature>
<evidence type="ECO:0000256" key="1">
    <source>
        <dbReference type="ARBA" id="ARBA00022723"/>
    </source>
</evidence>
<dbReference type="FunFam" id="3.30.160.60:FF:000038">
    <property type="entry name" value="Zinc finger protein 624"/>
    <property type="match status" value="1"/>
</dbReference>
<feature type="compositionally biased region" description="Low complexity" evidence="6">
    <location>
        <begin position="223"/>
        <end position="252"/>
    </location>
</feature>
<dbReference type="AlphaFoldDB" id="A0A8H5GGS4"/>
<reference evidence="8 9" key="1">
    <citation type="journal article" date="2020" name="ISME J.">
        <title>Uncovering the hidden diversity of litter-decomposition mechanisms in mushroom-forming fungi.</title>
        <authorList>
            <person name="Floudas D."/>
            <person name="Bentzer J."/>
            <person name="Ahren D."/>
            <person name="Johansson T."/>
            <person name="Persson P."/>
            <person name="Tunlid A."/>
        </authorList>
    </citation>
    <scope>NUCLEOTIDE SEQUENCE [LARGE SCALE GENOMIC DNA]</scope>
    <source>
        <strain evidence="8 9">CBS 291.85</strain>
    </source>
</reference>
<evidence type="ECO:0000256" key="2">
    <source>
        <dbReference type="ARBA" id="ARBA00022737"/>
    </source>
</evidence>
<evidence type="ECO:0000256" key="3">
    <source>
        <dbReference type="ARBA" id="ARBA00022771"/>
    </source>
</evidence>
<dbReference type="SMART" id="SM00355">
    <property type="entry name" value="ZnF_C2H2"/>
    <property type="match status" value="2"/>
</dbReference>
<keyword evidence="1" id="KW-0479">Metal-binding</keyword>
<dbReference type="GO" id="GO:0045944">
    <property type="term" value="P:positive regulation of transcription by RNA polymerase II"/>
    <property type="evidence" value="ECO:0007669"/>
    <property type="project" value="UniProtKB-ARBA"/>
</dbReference>
<evidence type="ECO:0000256" key="5">
    <source>
        <dbReference type="PROSITE-ProRule" id="PRU00042"/>
    </source>
</evidence>
<dbReference type="SUPFAM" id="SSF57667">
    <property type="entry name" value="beta-beta-alpha zinc fingers"/>
    <property type="match status" value="1"/>
</dbReference>
<evidence type="ECO:0000313" key="9">
    <source>
        <dbReference type="Proteomes" id="UP000559256"/>
    </source>
</evidence>
<name>A0A8H5GGS4_9AGAR</name>
<dbReference type="Gene3D" id="3.30.160.60">
    <property type="entry name" value="Classic Zinc Finger"/>
    <property type="match status" value="1"/>
</dbReference>
<keyword evidence="2" id="KW-0677">Repeat</keyword>
<dbReference type="PANTHER" id="PTHR19818">
    <property type="entry name" value="ZINC FINGER PROTEIN ZIC AND GLI"/>
    <property type="match status" value="1"/>
</dbReference>